<accession>A0A5C7S9E2</accession>
<dbReference type="InterPro" id="IPR041966">
    <property type="entry name" value="LOTUS-like"/>
</dbReference>
<evidence type="ECO:0000313" key="3">
    <source>
        <dbReference type="EMBL" id="TXH80488.1"/>
    </source>
</evidence>
<keyword evidence="4" id="KW-1185">Reference proteome</keyword>
<evidence type="ECO:0000259" key="1">
    <source>
        <dbReference type="Pfam" id="PF12872"/>
    </source>
</evidence>
<evidence type="ECO:0000313" key="4">
    <source>
        <dbReference type="Proteomes" id="UP000002186"/>
    </source>
</evidence>
<proteinExistence type="predicted"/>
<dbReference type="HOGENOM" id="CLU_072007_0_0_4"/>
<accession>C4KBI5</accession>
<organism evidence="2 4">
    <name type="scientific">Thauera aminoaromatica</name>
    <dbReference type="NCBI Taxonomy" id="164330"/>
    <lineage>
        <taxon>Bacteria</taxon>
        <taxon>Pseudomonadati</taxon>
        <taxon>Pseudomonadota</taxon>
        <taxon>Betaproteobacteria</taxon>
        <taxon>Rhodocyclales</taxon>
        <taxon>Zoogloeaceae</taxon>
        <taxon>Thauera</taxon>
    </lineage>
</organism>
<protein>
    <recommendedName>
        <fullName evidence="1">HTH OST-type domain-containing protein</fullName>
    </recommendedName>
</protein>
<dbReference type="Gene3D" id="3.30.420.610">
    <property type="entry name" value="LOTUS domain-like"/>
    <property type="match status" value="1"/>
</dbReference>
<gene>
    <name evidence="2" type="ordered locus">Tmz1t_3165</name>
    <name evidence="3" type="ORF">E6Q80_18560</name>
</gene>
<dbReference type="KEGG" id="tmz:Tmz1t_3165"/>
<reference evidence="3 5" key="3">
    <citation type="submission" date="2018-09" db="EMBL/GenBank/DDBJ databases">
        <title>Metagenome Assembled Genomes from an Advanced Water Purification Facility.</title>
        <authorList>
            <person name="Stamps B.W."/>
            <person name="Spear J.R."/>
        </authorList>
    </citation>
    <scope>NUCLEOTIDE SEQUENCE [LARGE SCALE GENOMIC DNA]</scope>
    <source>
        <strain evidence="3">Bin_27_1</strain>
    </source>
</reference>
<dbReference type="Pfam" id="PF12872">
    <property type="entry name" value="OST-HTH"/>
    <property type="match status" value="1"/>
</dbReference>
<dbReference type="STRING" id="85643.Tmz1t_3165"/>
<dbReference type="InterPro" id="IPR025605">
    <property type="entry name" value="OST-HTH/LOTUS_dom"/>
</dbReference>
<dbReference type="EMBL" id="SSFD01000309">
    <property type="protein sequence ID" value="TXH80488.1"/>
    <property type="molecule type" value="Genomic_DNA"/>
</dbReference>
<dbReference type="OrthoDB" id="571278at2"/>
<feature type="domain" description="HTH OST-type" evidence="1">
    <location>
        <begin position="213"/>
        <end position="280"/>
    </location>
</feature>
<dbReference type="eggNOG" id="ENOG502ZCJQ">
    <property type="taxonomic scope" value="Bacteria"/>
</dbReference>
<dbReference type="Proteomes" id="UP000321192">
    <property type="component" value="Unassembled WGS sequence"/>
</dbReference>
<evidence type="ECO:0000313" key="2">
    <source>
        <dbReference type="EMBL" id="ACR01761.1"/>
    </source>
</evidence>
<dbReference type="RefSeq" id="WP_012585838.1">
    <property type="nucleotide sequence ID" value="NC_011662.2"/>
</dbReference>
<dbReference type="EMBL" id="CP001281">
    <property type="protein sequence ID" value="ACR01761.1"/>
    <property type="molecule type" value="Genomic_DNA"/>
</dbReference>
<sequence length="293" mass="33362">MTFDLEPRRSEQFVALQHLVQRKLGRCLIRLQQYERLLKALVAEHDVSGPAHRLIAIRDSRMEGLSKKTLGHVVGALTENLLTPDSIASDEDGDNDHSAEENAFVLRARFRVELSAKRHEETVTALRALVDLRNELVHHFLEKHDIWSESGCITAQAYLEACYEQVDERYMELQAWAKASVEAREYMASFMQTPEFREFLHHGILPGGAGVEWACSTIVRLLREAEAGLAHDGWTSLNDAIAFLQKEHPEHTPRRYGCSSWRQVLHESGQFEVRKEQAGPGLPTRVWFRSGGI</sequence>
<evidence type="ECO:0000313" key="5">
    <source>
        <dbReference type="Proteomes" id="UP000321192"/>
    </source>
</evidence>
<name>C4KBI5_THASP</name>
<reference evidence="4" key="1">
    <citation type="submission" date="2009-05" db="EMBL/GenBank/DDBJ databases">
        <title>Complete sequence of chromosome of Thauera sp. MZ1T.</title>
        <authorList>
            <consortium name="US DOE Joint Genome Institute"/>
            <person name="Lucas S."/>
            <person name="Copeland A."/>
            <person name="Lapidus A."/>
            <person name="Glavina del Rio T."/>
            <person name="Dalin E."/>
            <person name="Tice H."/>
            <person name="Bruce D."/>
            <person name="Goodwin L."/>
            <person name="Pitluck S."/>
            <person name="Sims D."/>
            <person name="Brettin T."/>
            <person name="Detter J.C."/>
            <person name="Han C."/>
            <person name="Larimer F."/>
            <person name="Land M."/>
            <person name="Hauser L."/>
            <person name="Kyrpides N."/>
            <person name="Mikhailova N."/>
            <person name="Sayler G.S."/>
        </authorList>
    </citation>
    <scope>NUCLEOTIDE SEQUENCE [LARGE SCALE GENOMIC DNA]</scope>
    <source>
        <strain evidence="4">MZ1T</strain>
    </source>
</reference>
<reference evidence="2 4" key="2">
    <citation type="journal article" date="2012" name="Stand. Genomic Sci.">
        <title>Complete genome sequence of Thauera aminoaromatica strain MZ1T.</title>
        <authorList>
            <person name="Jiang K."/>
            <person name="Sanseverino J."/>
            <person name="Chauhan A."/>
            <person name="Lucas S."/>
            <person name="Copeland A."/>
            <person name="Lapidus A."/>
            <person name="Del Rio T.G."/>
            <person name="Dalin E."/>
            <person name="Tice H."/>
            <person name="Bruce D."/>
            <person name="Goodwin L."/>
            <person name="Pitluck S."/>
            <person name="Sims D."/>
            <person name="Brettin T."/>
            <person name="Detter J.C."/>
            <person name="Han C."/>
            <person name="Chang Y.J."/>
            <person name="Larimer F."/>
            <person name="Land M."/>
            <person name="Hauser L."/>
            <person name="Kyrpides N.C."/>
            <person name="Mikhailova N."/>
            <person name="Moser S."/>
            <person name="Jegier P."/>
            <person name="Close D."/>
            <person name="Debruyn J.M."/>
            <person name="Wang Y."/>
            <person name="Layton A.C."/>
            <person name="Allen M.S."/>
            <person name="Sayler G.S."/>
        </authorList>
    </citation>
    <scope>NUCLEOTIDE SEQUENCE [LARGE SCALE GENOMIC DNA]</scope>
    <source>
        <strain evidence="2 4">MZ1T</strain>
    </source>
</reference>
<dbReference type="CDD" id="cd10146">
    <property type="entry name" value="LabA_like_C"/>
    <property type="match status" value="1"/>
</dbReference>
<dbReference type="Proteomes" id="UP000002186">
    <property type="component" value="Chromosome"/>
</dbReference>
<dbReference type="AlphaFoldDB" id="C4KBI5"/>